<dbReference type="InterPro" id="IPR024079">
    <property type="entry name" value="MetalloPept_cat_dom_sf"/>
</dbReference>
<sequence length="1034" mass="108573">MGNRARWGRTLVAAAMVAAGTVIGMAGLSSEYGGAPAAEARAGAPATQEVVLRIMSVECASACDGTGIEAAGMGKPDFFANLHIGEESMTTPVVEDTAQVFVPAGWTLKAQVSTSLPSVDLAVRILEDDPPSDPNGDDVADASRRSGDTAARFTLDLVDGSLSGDLTDPVGCTLGGGDGHPVQVCYNVQPYSFQDGDNDGFTDYAEHRGLDFDDDGTIDLHLERWADPRRRDVFVEIDWMAGLRPQPGVLAAVEGVFDRAPVTNQATGAQGLALHLIEDEELAYSESLWFEDERFPEPADDFDDLKLGRADRTCAHGGEDGHFGIPADRAGPQCDQILLFKRLHFRYGIFINGLSPAQVPGPDGTMVPNTVSGRAELHDRGGNDFVVSLGRLAAAEDLNRYGGRDDAEQSTLLHELGHTFGLGHGGRTDNGSVDDVNCKPHYLSVMNYPHQFATVASLPADQHLDPNRPLDYQRLDGVRTLNEAALDETTAPGVAGAGSRRVIWGGNGAGRWFHGPADERLNWKADFLPDGKPKLEPSVAVDLNHLTNFVGCDDPSPGQMLVSNPDWDRLIYNFSNSPYFSDGVHGPAPDEIDAVDLRGLAAADLGVAKTVDRRDAVPGDELTYTITARNAGPGTATAVSLTDTPPTGADVTRVLPDLPAGQHTQETVTATVPCTVTDGQTLTNHVTVTGRDSSGRPEPAWLLADNTATATTTAHVPGMEAEVEGTSEAGAGEALTYTVTYRNTGSAPATGVAVELQTPDGVSPRTLRQDVGTVAPGASGTARFTVRTSLLTVGGTAITVRASAAYGGAGGCLYPAATATATHHGHRAAARPRPPPAHGVAAAQRPVAGRTAGPGAGHRHPLRRRRRLGPRRDAVGGRGPQGAAAAGGAARPAAGRTAGALPEPGGPAPQRLDPDRVADRAATGDQDRGRRSQARPGDAGTAGDPREPAPLHHGTRPADLDQPQRQPALRPVTHRRPGHAGAPVRGRPRHVPGCGRQDRLVRRPGPRPPSARSTFMPRITPAPMARAADRASMR</sequence>
<feature type="compositionally biased region" description="Basic residues" evidence="1">
    <location>
        <begin position="857"/>
        <end position="869"/>
    </location>
</feature>
<name>A0A9X2GG02_9ACTN</name>
<feature type="compositionally biased region" description="Low complexity" evidence="1">
    <location>
        <begin position="881"/>
        <end position="903"/>
    </location>
</feature>
<gene>
    <name evidence="4" type="ORF">HD597_004002</name>
</gene>
<proteinExistence type="predicted"/>
<dbReference type="GO" id="GO:0005975">
    <property type="term" value="P:carbohydrate metabolic process"/>
    <property type="evidence" value="ECO:0007669"/>
    <property type="project" value="UniProtKB-ARBA"/>
</dbReference>
<evidence type="ECO:0000259" key="2">
    <source>
        <dbReference type="Pfam" id="PF01345"/>
    </source>
</evidence>
<dbReference type="SUPFAM" id="SSF55486">
    <property type="entry name" value="Metalloproteases ('zincins'), catalytic domain"/>
    <property type="match status" value="1"/>
</dbReference>
<accession>A0A9X2GG02</accession>
<dbReference type="InterPro" id="IPR001434">
    <property type="entry name" value="OmcB-like_DUF11"/>
</dbReference>
<feature type="domain" description="DUF11" evidence="2">
    <location>
        <begin position="604"/>
        <end position="711"/>
    </location>
</feature>
<dbReference type="Pfam" id="PF10633">
    <property type="entry name" value="NPCBM_assoc"/>
    <property type="match status" value="1"/>
</dbReference>
<dbReference type="InterPro" id="IPR013783">
    <property type="entry name" value="Ig-like_fold"/>
</dbReference>
<evidence type="ECO:0000259" key="3">
    <source>
        <dbReference type="Pfam" id="PF10633"/>
    </source>
</evidence>
<evidence type="ECO:0000256" key="1">
    <source>
        <dbReference type="SAM" id="MobiDB-lite"/>
    </source>
</evidence>
<dbReference type="InterPro" id="IPR047589">
    <property type="entry name" value="DUF11_rpt"/>
</dbReference>
<dbReference type="RefSeq" id="WP_253744132.1">
    <property type="nucleotide sequence ID" value="NZ_BAABKA010000090.1"/>
</dbReference>
<dbReference type="NCBIfam" id="TIGR01451">
    <property type="entry name" value="B_ant_repeat"/>
    <property type="match status" value="2"/>
</dbReference>
<evidence type="ECO:0000313" key="4">
    <source>
        <dbReference type="EMBL" id="MCP2356982.1"/>
    </source>
</evidence>
<dbReference type="EMBL" id="JAMZEB010000002">
    <property type="protein sequence ID" value="MCP2356982.1"/>
    <property type="molecule type" value="Genomic_DNA"/>
</dbReference>
<dbReference type="InterPro" id="IPR051172">
    <property type="entry name" value="Chlamydia_OmcB"/>
</dbReference>
<dbReference type="Gene3D" id="3.40.390.10">
    <property type="entry name" value="Collagenase (Catalytic Domain)"/>
    <property type="match status" value="1"/>
</dbReference>
<dbReference type="Proteomes" id="UP001139648">
    <property type="component" value="Unassembled WGS sequence"/>
</dbReference>
<protein>
    <submittedName>
        <fullName evidence="4">Repeat protein (TIGR01451 family)</fullName>
    </submittedName>
</protein>
<evidence type="ECO:0000313" key="5">
    <source>
        <dbReference type="Proteomes" id="UP001139648"/>
    </source>
</evidence>
<dbReference type="InterPro" id="IPR018905">
    <property type="entry name" value="A-galactase_NEW3"/>
</dbReference>
<organism evidence="4 5">
    <name type="scientific">Nonomuraea thailandensis</name>
    <dbReference type="NCBI Taxonomy" id="1188745"/>
    <lineage>
        <taxon>Bacteria</taxon>
        <taxon>Bacillati</taxon>
        <taxon>Actinomycetota</taxon>
        <taxon>Actinomycetes</taxon>
        <taxon>Streptosporangiales</taxon>
        <taxon>Streptosporangiaceae</taxon>
        <taxon>Nonomuraea</taxon>
    </lineage>
</organism>
<reference evidence="4" key="1">
    <citation type="submission" date="2022-06" db="EMBL/GenBank/DDBJ databases">
        <title>Sequencing the genomes of 1000 actinobacteria strains.</title>
        <authorList>
            <person name="Klenk H.-P."/>
        </authorList>
    </citation>
    <scope>NUCLEOTIDE SEQUENCE</scope>
    <source>
        <strain evidence="4">DSM 46694</strain>
    </source>
</reference>
<comment type="caution">
    <text evidence="4">The sequence shown here is derived from an EMBL/GenBank/DDBJ whole genome shotgun (WGS) entry which is preliminary data.</text>
</comment>
<dbReference type="Gene3D" id="2.60.40.10">
    <property type="entry name" value="Immunoglobulins"/>
    <property type="match status" value="1"/>
</dbReference>
<dbReference type="Gene3D" id="2.60.40.740">
    <property type="match status" value="1"/>
</dbReference>
<dbReference type="PANTHER" id="PTHR34819">
    <property type="entry name" value="LARGE CYSTEINE-RICH PERIPLASMIC PROTEIN OMCB"/>
    <property type="match status" value="1"/>
</dbReference>
<feature type="compositionally biased region" description="Acidic residues" evidence="1">
    <location>
        <begin position="128"/>
        <end position="140"/>
    </location>
</feature>
<feature type="region of interest" description="Disordered" evidence="1">
    <location>
        <begin position="823"/>
        <end position="1034"/>
    </location>
</feature>
<feature type="region of interest" description="Disordered" evidence="1">
    <location>
        <begin position="126"/>
        <end position="145"/>
    </location>
</feature>
<dbReference type="Pfam" id="PF01345">
    <property type="entry name" value="DUF11"/>
    <property type="match status" value="1"/>
</dbReference>
<dbReference type="AlphaFoldDB" id="A0A9X2GG02"/>
<feature type="domain" description="Alpha-galactosidase NEW3" evidence="3">
    <location>
        <begin position="731"/>
        <end position="805"/>
    </location>
</feature>
<keyword evidence="5" id="KW-1185">Reference proteome</keyword>
<dbReference type="GO" id="GO:0008237">
    <property type="term" value="F:metallopeptidase activity"/>
    <property type="evidence" value="ECO:0007669"/>
    <property type="project" value="InterPro"/>
</dbReference>